<keyword evidence="1" id="KW-0030">Aminoacyl-tRNA synthetase</keyword>
<evidence type="ECO:0000313" key="2">
    <source>
        <dbReference type="Proteomes" id="UP000004509"/>
    </source>
</evidence>
<accession>C8PPK8</accession>
<dbReference type="Proteomes" id="UP000004509">
    <property type="component" value="Unassembled WGS sequence"/>
</dbReference>
<protein>
    <submittedName>
        <fullName evidence="1">Phenylalanyl-tRNA synthetase, alpha subunit</fullName>
        <ecNumber evidence="1">6.1.1.20</ecNumber>
    </submittedName>
</protein>
<dbReference type="RefSeq" id="WP_006188487.1">
    <property type="nucleotide sequence ID" value="NZ_ACYH01000027.1"/>
</dbReference>
<dbReference type="EMBL" id="ACYH01000027">
    <property type="protein sequence ID" value="EEV20780.1"/>
    <property type="molecule type" value="Genomic_DNA"/>
</dbReference>
<reference evidence="1 2" key="1">
    <citation type="submission" date="2009-07" db="EMBL/GenBank/DDBJ databases">
        <authorList>
            <person name="Madupu R."/>
            <person name="Sebastian Y."/>
            <person name="Durkin A.S."/>
            <person name="Torralba M."/>
            <person name="Methe B."/>
            <person name="Sutton G.G."/>
            <person name="Strausberg R.L."/>
            <person name="Nelson K.E."/>
        </authorList>
    </citation>
    <scope>NUCLEOTIDE SEQUENCE [LARGE SCALE GENOMIC DNA]</scope>
    <source>
        <strain evidence="1 2">ATCC 35580</strain>
    </source>
</reference>
<organism evidence="1 2">
    <name type="scientific">Treponema vincentii ATCC 35580</name>
    <dbReference type="NCBI Taxonomy" id="596324"/>
    <lineage>
        <taxon>Bacteria</taxon>
        <taxon>Pseudomonadati</taxon>
        <taxon>Spirochaetota</taxon>
        <taxon>Spirochaetia</taxon>
        <taxon>Spirochaetales</taxon>
        <taxon>Treponemataceae</taxon>
        <taxon>Treponema</taxon>
    </lineage>
</organism>
<sequence>MDIQSVLKNLHPLEIKVLKNFKIGEGLYAKKLQEVLQYKEGHANQAFSGSNSRIW</sequence>
<comment type="caution">
    <text evidence="1">The sequence shown here is derived from an EMBL/GenBank/DDBJ whole genome shotgun (WGS) entry which is preliminary data.</text>
</comment>
<name>C8PPK8_9SPIR</name>
<keyword evidence="1" id="KW-0436">Ligase</keyword>
<evidence type="ECO:0000313" key="1">
    <source>
        <dbReference type="EMBL" id="EEV20780.1"/>
    </source>
</evidence>
<proteinExistence type="predicted"/>
<dbReference type="AlphaFoldDB" id="C8PPK8"/>
<dbReference type="STRING" id="596324.TREVI0001_1951"/>
<dbReference type="GO" id="GO:0004826">
    <property type="term" value="F:phenylalanine-tRNA ligase activity"/>
    <property type="evidence" value="ECO:0007669"/>
    <property type="project" value="UniProtKB-EC"/>
</dbReference>
<dbReference type="EC" id="6.1.1.20" evidence="1"/>
<gene>
    <name evidence="1" type="primary">pheS</name>
    <name evidence="1" type="ORF">TREVI0001_1951</name>
</gene>